<gene>
    <name evidence="1" type="ORF">LCGC14_2120010</name>
</gene>
<proteinExistence type="predicted"/>
<organism evidence="1">
    <name type="scientific">marine sediment metagenome</name>
    <dbReference type="NCBI Taxonomy" id="412755"/>
    <lineage>
        <taxon>unclassified sequences</taxon>
        <taxon>metagenomes</taxon>
        <taxon>ecological metagenomes</taxon>
    </lineage>
</organism>
<name>A0A0F9E4M1_9ZZZZ</name>
<protein>
    <submittedName>
        <fullName evidence="1">Uncharacterized protein</fullName>
    </submittedName>
</protein>
<reference evidence="1" key="1">
    <citation type="journal article" date="2015" name="Nature">
        <title>Complex archaea that bridge the gap between prokaryotes and eukaryotes.</title>
        <authorList>
            <person name="Spang A."/>
            <person name="Saw J.H."/>
            <person name="Jorgensen S.L."/>
            <person name="Zaremba-Niedzwiedzka K."/>
            <person name="Martijn J."/>
            <person name="Lind A.E."/>
            <person name="van Eijk R."/>
            <person name="Schleper C."/>
            <person name="Guy L."/>
            <person name="Ettema T.J."/>
        </authorList>
    </citation>
    <scope>NUCLEOTIDE SEQUENCE</scope>
</reference>
<comment type="caution">
    <text evidence="1">The sequence shown here is derived from an EMBL/GenBank/DDBJ whole genome shotgun (WGS) entry which is preliminary data.</text>
</comment>
<accession>A0A0F9E4M1</accession>
<dbReference type="EMBL" id="LAZR01026380">
    <property type="protein sequence ID" value="KKL68938.1"/>
    <property type="molecule type" value="Genomic_DNA"/>
</dbReference>
<evidence type="ECO:0000313" key="1">
    <source>
        <dbReference type="EMBL" id="KKL68938.1"/>
    </source>
</evidence>
<sequence length="251" mass="28347">MARYSPIAPLPLLEQLHSKDILGNYLLLLAHDVLEYPRGYIDLVDSIDSGEDFYPRERFIIMDNSVVELYRPLPVDKVIEAASLVEATCIMTPDVIGDFIGTQKLVMEHVSMLRNCDFPLMKVPQGSNAAELVQCVDWLRDYLETPNGDSDYWGIPRWIANQEGSRIPIIQYINAKCEDPKIHLLGMSAYLSDDLRCTKLPGVMGIDSANPLVLGGAGVELSTTSAYIHMHRGNYWQCTRLDDRVIRNVQY</sequence>
<feature type="non-terminal residue" evidence="1">
    <location>
        <position position="251"/>
    </location>
</feature>
<dbReference type="AlphaFoldDB" id="A0A0F9E4M1"/>